<organism evidence="1 2">
    <name type="scientific">Paenibacillus hemerocallicola</name>
    <dbReference type="NCBI Taxonomy" id="1172614"/>
    <lineage>
        <taxon>Bacteria</taxon>
        <taxon>Bacillati</taxon>
        <taxon>Bacillota</taxon>
        <taxon>Bacilli</taxon>
        <taxon>Bacillales</taxon>
        <taxon>Paenibacillaceae</taxon>
        <taxon>Paenibacillus</taxon>
    </lineage>
</organism>
<dbReference type="RefSeq" id="WP_139600237.1">
    <property type="nucleotide sequence ID" value="NZ_VDCQ01000001.1"/>
</dbReference>
<accession>A0A5C4TIG5</accession>
<reference evidence="1 2" key="1">
    <citation type="submission" date="2019-05" db="EMBL/GenBank/DDBJ databases">
        <title>We sequenced the genome of Paenibacillus hemerocallicola KCTC 33185 for further insight into its adaptation and study the phylogeny of Paenibacillus.</title>
        <authorList>
            <person name="Narsing Rao M.P."/>
        </authorList>
    </citation>
    <scope>NUCLEOTIDE SEQUENCE [LARGE SCALE GENOMIC DNA]</scope>
    <source>
        <strain evidence="1 2">KCTC 33185</strain>
    </source>
</reference>
<dbReference type="AlphaFoldDB" id="A0A5C4TIG5"/>
<dbReference type="GO" id="GO:0016301">
    <property type="term" value="F:kinase activity"/>
    <property type="evidence" value="ECO:0007669"/>
    <property type="project" value="UniProtKB-KW"/>
</dbReference>
<name>A0A5C4TIG5_9BACL</name>
<keyword evidence="1" id="KW-0418">Kinase</keyword>
<comment type="caution">
    <text evidence="1">The sequence shown here is derived from an EMBL/GenBank/DDBJ whole genome shotgun (WGS) entry which is preliminary data.</text>
</comment>
<proteinExistence type="predicted"/>
<dbReference type="EMBL" id="VDCQ01000001">
    <property type="protein sequence ID" value="TNJ68260.1"/>
    <property type="molecule type" value="Genomic_DNA"/>
</dbReference>
<dbReference type="InterPro" id="IPR038080">
    <property type="entry name" value="KapB_sf"/>
</dbReference>
<evidence type="ECO:0000313" key="1">
    <source>
        <dbReference type="EMBL" id="TNJ68260.1"/>
    </source>
</evidence>
<dbReference type="Pfam" id="PF08810">
    <property type="entry name" value="KapB"/>
    <property type="match status" value="1"/>
</dbReference>
<dbReference type="OrthoDB" id="2407789at2"/>
<keyword evidence="2" id="KW-1185">Reference proteome</keyword>
<gene>
    <name evidence="1" type="ORF">FE784_00950</name>
</gene>
<dbReference type="Gene3D" id="2.30.30.430">
    <property type="entry name" value="Kinase associated protein B domain"/>
    <property type="match status" value="1"/>
</dbReference>
<dbReference type="SUPFAM" id="SSF141251">
    <property type="entry name" value="Kinase-associated protein B-like"/>
    <property type="match status" value="1"/>
</dbReference>
<evidence type="ECO:0000313" key="2">
    <source>
        <dbReference type="Proteomes" id="UP000307943"/>
    </source>
</evidence>
<dbReference type="InterPro" id="IPR014916">
    <property type="entry name" value="KapB"/>
</dbReference>
<dbReference type="SMART" id="SM01298">
    <property type="entry name" value="KapB"/>
    <property type="match status" value="1"/>
</dbReference>
<sequence>MNPNESYVTVEHRSGAYIAKAIEKSQSRILVEIAAVVRHPLQGDLHHPYEADVPMFHERRAASNREKVWVPASSVEAYAGAVPSYEESLRRAWEEMIASMSHMAVADQSDEVDRRPGLAKWAERSIEKLRELEKDYWG</sequence>
<dbReference type="Proteomes" id="UP000307943">
    <property type="component" value="Unassembled WGS sequence"/>
</dbReference>
<keyword evidence="1" id="KW-0808">Transferase</keyword>
<protein>
    <submittedName>
        <fullName evidence="1">Kinase</fullName>
    </submittedName>
</protein>